<evidence type="ECO:0000256" key="6">
    <source>
        <dbReference type="ARBA" id="ARBA00023004"/>
    </source>
</evidence>
<feature type="compositionally biased region" description="Basic and acidic residues" evidence="9">
    <location>
        <begin position="437"/>
        <end position="448"/>
    </location>
</feature>
<dbReference type="GO" id="GO:0003677">
    <property type="term" value="F:DNA binding"/>
    <property type="evidence" value="ECO:0007669"/>
    <property type="project" value="InterPro"/>
</dbReference>
<dbReference type="InterPro" id="IPR003347">
    <property type="entry name" value="JmjC_dom"/>
</dbReference>
<dbReference type="GO" id="GO:0034647">
    <property type="term" value="F:histone H3K4me/H3K4me2/H3K4me3 demethylase activity"/>
    <property type="evidence" value="ECO:0007669"/>
    <property type="project" value="TreeGrafter"/>
</dbReference>
<dbReference type="PANTHER" id="PTHR10694:SF33">
    <property type="entry name" value="LYSINE-SPECIFIC DEMETHYLASE 5"/>
    <property type="match status" value="1"/>
</dbReference>
<reference evidence="14" key="1">
    <citation type="journal article" date="2020" name="Stud. Mycol.">
        <title>101 Dothideomycetes genomes: a test case for predicting lifestyles and emergence of pathogens.</title>
        <authorList>
            <person name="Haridas S."/>
            <person name="Albert R."/>
            <person name="Binder M."/>
            <person name="Bloem J."/>
            <person name="Labutti K."/>
            <person name="Salamov A."/>
            <person name="Andreopoulos B."/>
            <person name="Baker S."/>
            <person name="Barry K."/>
            <person name="Bills G."/>
            <person name="Bluhm B."/>
            <person name="Cannon C."/>
            <person name="Castanera R."/>
            <person name="Culley D."/>
            <person name="Daum C."/>
            <person name="Ezra D."/>
            <person name="Gonzalez J."/>
            <person name="Henrissat B."/>
            <person name="Kuo A."/>
            <person name="Liang C."/>
            <person name="Lipzen A."/>
            <person name="Lutzoni F."/>
            <person name="Magnuson J."/>
            <person name="Mondo S."/>
            <person name="Nolan M."/>
            <person name="Ohm R."/>
            <person name="Pangilinan J."/>
            <person name="Park H.-J."/>
            <person name="Ramirez L."/>
            <person name="Alfaro M."/>
            <person name="Sun H."/>
            <person name="Tritt A."/>
            <person name="Yoshinaga Y."/>
            <person name="Zwiers L.-H."/>
            <person name="Turgeon B."/>
            <person name="Goodwin S."/>
            <person name="Spatafora J."/>
            <person name="Crous P."/>
            <person name="Grigoriev I."/>
        </authorList>
    </citation>
    <scope>NUCLEOTIDE SEQUENCE</scope>
    <source>
        <strain evidence="14">CBS 121167</strain>
    </source>
</reference>
<evidence type="ECO:0008006" key="16">
    <source>
        <dbReference type="Google" id="ProtNLM"/>
    </source>
</evidence>
<feature type="compositionally biased region" description="Basic and acidic residues" evidence="9">
    <location>
        <begin position="1681"/>
        <end position="1696"/>
    </location>
</feature>
<dbReference type="SUPFAM" id="SSF51197">
    <property type="entry name" value="Clavaminate synthase-like"/>
    <property type="match status" value="1"/>
</dbReference>
<accession>A0A6A6BA44</accession>
<feature type="region of interest" description="Disordered" evidence="9">
    <location>
        <begin position="1492"/>
        <end position="1544"/>
    </location>
</feature>
<keyword evidence="7" id="KW-0539">Nucleus</keyword>
<dbReference type="SMART" id="SM00545">
    <property type="entry name" value="JmjN"/>
    <property type="match status" value="1"/>
</dbReference>
<dbReference type="SUPFAM" id="SSF46774">
    <property type="entry name" value="ARID-like"/>
    <property type="match status" value="1"/>
</dbReference>
<dbReference type="FunFam" id="1.10.150.60:FF:000010">
    <property type="entry name" value="PHD transcription factor (Rum1)"/>
    <property type="match status" value="1"/>
</dbReference>
<dbReference type="Pfam" id="PF00628">
    <property type="entry name" value="PHD"/>
    <property type="match status" value="2"/>
</dbReference>
<dbReference type="InterPro" id="IPR013083">
    <property type="entry name" value="Znf_RING/FYVE/PHD"/>
</dbReference>
<dbReference type="Proteomes" id="UP000799438">
    <property type="component" value="Unassembled WGS sequence"/>
</dbReference>
<dbReference type="GeneID" id="54294602"/>
<dbReference type="CDD" id="cd15543">
    <property type="entry name" value="PHD_RSF1"/>
    <property type="match status" value="1"/>
</dbReference>
<dbReference type="Gene3D" id="3.30.40.10">
    <property type="entry name" value="Zinc/RING finger domain, C3HC4 (zinc finger)"/>
    <property type="match status" value="2"/>
</dbReference>
<evidence type="ECO:0000259" key="11">
    <source>
        <dbReference type="PROSITE" id="PS51011"/>
    </source>
</evidence>
<feature type="region of interest" description="Disordered" evidence="9">
    <location>
        <begin position="1289"/>
        <end position="1309"/>
    </location>
</feature>
<dbReference type="SMART" id="SM01014">
    <property type="entry name" value="ARID"/>
    <property type="match status" value="1"/>
</dbReference>
<feature type="region of interest" description="Disordered" evidence="9">
    <location>
        <begin position="1660"/>
        <end position="1709"/>
    </location>
</feature>
<evidence type="ECO:0000313" key="14">
    <source>
        <dbReference type="EMBL" id="KAF2140175.1"/>
    </source>
</evidence>
<dbReference type="PROSITE" id="PS51184">
    <property type="entry name" value="JMJC"/>
    <property type="match status" value="1"/>
</dbReference>
<keyword evidence="3" id="KW-0677">Repeat</keyword>
<dbReference type="InterPro" id="IPR001965">
    <property type="entry name" value="Znf_PHD"/>
</dbReference>
<dbReference type="InterPro" id="IPR003349">
    <property type="entry name" value="JmjN"/>
</dbReference>
<gene>
    <name evidence="14" type="ORF">K452DRAFT_230572</name>
</gene>
<feature type="region of interest" description="Disordered" evidence="9">
    <location>
        <begin position="244"/>
        <end position="281"/>
    </location>
</feature>
<feature type="region of interest" description="Disordered" evidence="9">
    <location>
        <begin position="288"/>
        <end position="307"/>
    </location>
</feature>
<keyword evidence="5" id="KW-0862">Zinc</keyword>
<dbReference type="RefSeq" id="XP_033395888.1">
    <property type="nucleotide sequence ID" value="XM_033537106.1"/>
</dbReference>
<dbReference type="InterPro" id="IPR019787">
    <property type="entry name" value="Znf_PHD-finger"/>
</dbReference>
<dbReference type="FunFam" id="3.30.40.10:FF:000322">
    <property type="entry name" value="PHD transcription factor (Rum1)"/>
    <property type="match status" value="1"/>
</dbReference>
<evidence type="ECO:0000256" key="5">
    <source>
        <dbReference type="ARBA" id="ARBA00022833"/>
    </source>
</evidence>
<keyword evidence="4 8" id="KW-0863">Zinc-finger</keyword>
<feature type="domain" description="JmjN" evidence="12">
    <location>
        <begin position="73"/>
        <end position="114"/>
    </location>
</feature>
<dbReference type="GO" id="GO:0005634">
    <property type="term" value="C:nucleus"/>
    <property type="evidence" value="ECO:0007669"/>
    <property type="project" value="UniProtKB-SubCell"/>
</dbReference>
<evidence type="ECO:0000256" key="7">
    <source>
        <dbReference type="ARBA" id="ARBA00023242"/>
    </source>
</evidence>
<dbReference type="Pfam" id="PF01388">
    <property type="entry name" value="ARID"/>
    <property type="match status" value="1"/>
</dbReference>
<dbReference type="FunFam" id="2.60.120.650:FF:000014">
    <property type="entry name" value="PHD transcription factor (Rum1)"/>
    <property type="match status" value="1"/>
</dbReference>
<dbReference type="InterPro" id="IPR036431">
    <property type="entry name" value="ARID_dom_sf"/>
</dbReference>
<evidence type="ECO:0000259" key="12">
    <source>
        <dbReference type="PROSITE" id="PS51183"/>
    </source>
</evidence>
<keyword evidence="2" id="KW-0479">Metal-binding</keyword>
<feature type="region of interest" description="Disordered" evidence="9">
    <location>
        <begin position="979"/>
        <end position="1001"/>
    </location>
</feature>
<dbReference type="GO" id="GO:0000785">
    <property type="term" value="C:chromatin"/>
    <property type="evidence" value="ECO:0007669"/>
    <property type="project" value="TreeGrafter"/>
</dbReference>
<dbReference type="Pfam" id="PF02375">
    <property type="entry name" value="JmjN"/>
    <property type="match status" value="1"/>
</dbReference>
<feature type="domain" description="PHD-type" evidence="10">
    <location>
        <begin position="447"/>
        <end position="497"/>
    </location>
</feature>
<dbReference type="Pfam" id="PF08429">
    <property type="entry name" value="PLU-1"/>
    <property type="match status" value="1"/>
</dbReference>
<sequence>MGGSTTTTAAATAAATTAASTANSNGTSAANSLLPLSARKAAPLDLNTVERRNTPTMAREVSRNSRLFGLDEAPTYTPTEDEFRDPMEYMRKIAPEGRKYGIVKIIPPEGWNPDFAIDTERFHFRTRKQALNTVEGGTRANLDYLDQLSKFHRSRGNNLNRFPSVDKRPLDLYKLKKAVETRGGFERVCKQKKWAEIGRDLGYSGKIMSSLSTSLKNSYQKWLHPYEEYRRIAGPAVQRAILEENGGPFTPSPAPSPLKRPQGQTPPSNTQPESPTARASAALNASIHESTTPLPPPADPIKPSGFTAVNSGGFTAVNHQSPAATPTGSFSAINASNGPQRPQSESARSTPQRLGESPLTLSAKNTPDFRPPGFTTPISNGQFSHLKRQLSEDSESQTNGDSDASGRRSKRLRKDAAPTVAGSHMTQPRVPTSTRPLVRDRSREKPGDFCETCGKSNDPTSILLCDSCDAGYHRHCLEPPLKTTPDYDWHCPRCLVGDGEFGFDEGGVYSLKEFQQKDMAFRQQHFRDKRQYDPVLNSQRPVNEDDVEREFWKLVENVTESVPEVEYGADVHVTTHGSGFPTLEKNPRNPYATDPWNLNILPLHPESLFRHIKSDISGMTVPWLYVGMCFSTFCWHNEDHYSYSANYQHFGATKTWYGVPGEDAEKFENAMREAVPELFETQPDLLFQLVTLLTPDHLKKAGVRVYALDQRAGQFVVTFPQAYHAGFNHGFNFNEAVNFSPPDWEPWGEEGVQRLQDFRRQPCFSHDELLLTAAASRDISIKIAKWLGPALERMRTREMNARETFLERHKAVSMSPCRIELGARGHCEIGFEIDEQDLSEDDYLCSYCKAFGYLSRFVCRRSGKVACLLHAGTFDCCDAPEEHRFSGANSDHVLFYRMTGAKLDGIVQKVVEKARQPDEWSEELDKYLADEPKPELKKLRKFLSDGEKIPWPLAALPELKRYVDRCNEWVDKATAFTTRKQQNRRKNERSSRKSIGNRAAIEQEEKEKELRKVENLKKLLAEAEEISFECPEIAVLQEHVDSIADFQGRAQTILQESQHTAVRPTQDLDDLLELGRSFNLDIPEVEQLDKMLQHLKWFDEARSYRERMHSLQDISDFIKRGLDIGIPDAEVNMIFLKEEMAKGEVWEKTATEVMAAEIINYQQLDALSAQAKHLPVTPETLAKVEAILKKQRDAQDQIKALYERSKDPDFRRRPMYKEVREAMEALSELNSKPPGTIDLEREQKRHEDWMRRGKKLFGKANAPLHILQQHMDIVAARNEACFDLNDQPRMPVEPASREHTPTSEDGNGAGSTRDVFCICRKPEAGMMIECELCHEWYHGKCLKIARGKVKEDDKYTCPICDYRVKIPRDATRPKLEELEGWQDELPNLPFQPEEEECLSNIIKTAADFRQFISTYVNPMLSNPDELTTQRFYLRKLEGADILLAPETNFFRQELHKWAPVAPEPPPKVEVSLSTRKPRPTKQQKMMAQLGIDNPDDLPQHLRTRPHQFKNKDKDMSKRNSIGSRTGLGPQEPSHTPPGLPHGMSIGDTPNTTASHPTFSYPSATSSAYNAASALATSTGSTLGTFDPSTAFAPHARAVASPPFHPASPPPPNMDPAFFGGASFGVDGGVSASPVRNLFQSSAGSDAGLGAMGMRDLFAEYTADGDDQPPPSHAADALALTEKARSDGGEGDGKEGEGEGVGELFSRGDE</sequence>
<protein>
    <recommendedName>
        <fullName evidence="16">PLU-1-like protein</fullName>
    </recommendedName>
</protein>
<dbReference type="PROSITE" id="PS50016">
    <property type="entry name" value="ZF_PHD_2"/>
    <property type="match status" value="2"/>
</dbReference>
<dbReference type="GO" id="GO:0006355">
    <property type="term" value="P:regulation of DNA-templated transcription"/>
    <property type="evidence" value="ECO:0007669"/>
    <property type="project" value="TreeGrafter"/>
</dbReference>
<feature type="compositionally biased region" description="Polar residues" evidence="9">
    <location>
        <begin position="317"/>
        <end position="352"/>
    </location>
</feature>
<evidence type="ECO:0000256" key="2">
    <source>
        <dbReference type="ARBA" id="ARBA00022723"/>
    </source>
</evidence>
<proteinExistence type="predicted"/>
<dbReference type="CDD" id="cd15518">
    <property type="entry name" value="PHD_Ecm5p_Lid2p_like"/>
    <property type="match status" value="1"/>
</dbReference>
<feature type="region of interest" description="Disordered" evidence="9">
    <location>
        <begin position="1"/>
        <end position="30"/>
    </location>
</feature>
<keyword evidence="15" id="KW-1185">Reference proteome</keyword>
<feature type="domain" description="JmjC" evidence="13">
    <location>
        <begin position="590"/>
        <end position="756"/>
    </location>
</feature>
<dbReference type="PROSITE" id="PS51183">
    <property type="entry name" value="JMJN"/>
    <property type="match status" value="1"/>
</dbReference>
<evidence type="ECO:0000256" key="3">
    <source>
        <dbReference type="ARBA" id="ARBA00022737"/>
    </source>
</evidence>
<feature type="domain" description="PHD-type" evidence="10">
    <location>
        <begin position="1314"/>
        <end position="1363"/>
    </location>
</feature>
<feature type="compositionally biased region" description="Polar residues" evidence="9">
    <location>
        <begin position="262"/>
        <end position="274"/>
    </location>
</feature>
<feature type="domain" description="ARID" evidence="11">
    <location>
        <begin position="138"/>
        <end position="231"/>
    </location>
</feature>
<dbReference type="EMBL" id="ML995490">
    <property type="protein sequence ID" value="KAF2140175.1"/>
    <property type="molecule type" value="Genomic_DNA"/>
</dbReference>
<evidence type="ECO:0000256" key="1">
    <source>
        <dbReference type="ARBA" id="ARBA00004123"/>
    </source>
</evidence>
<dbReference type="PROSITE" id="PS01359">
    <property type="entry name" value="ZF_PHD_1"/>
    <property type="match status" value="2"/>
</dbReference>
<dbReference type="InterPro" id="IPR019786">
    <property type="entry name" value="Zinc_finger_PHD-type_CS"/>
</dbReference>
<keyword evidence="6" id="KW-0408">Iron</keyword>
<dbReference type="SMART" id="SM00558">
    <property type="entry name" value="JmjC"/>
    <property type="match status" value="1"/>
</dbReference>
<evidence type="ECO:0000259" key="10">
    <source>
        <dbReference type="PROSITE" id="PS50016"/>
    </source>
</evidence>
<evidence type="ECO:0000313" key="15">
    <source>
        <dbReference type="Proteomes" id="UP000799438"/>
    </source>
</evidence>
<comment type="subcellular location">
    <subcellularLocation>
        <location evidence="1">Nucleus</location>
    </subcellularLocation>
</comment>
<dbReference type="Gene3D" id="1.10.150.60">
    <property type="entry name" value="ARID DNA-binding domain"/>
    <property type="match status" value="1"/>
</dbReference>
<dbReference type="Gene3D" id="2.60.120.650">
    <property type="entry name" value="Cupin"/>
    <property type="match status" value="1"/>
</dbReference>
<feature type="compositionally biased region" description="Polar residues" evidence="9">
    <location>
        <begin position="424"/>
        <end position="435"/>
    </location>
</feature>
<dbReference type="SMART" id="SM00249">
    <property type="entry name" value="PHD"/>
    <property type="match status" value="2"/>
</dbReference>
<organism evidence="14 15">
    <name type="scientific">Aplosporella prunicola CBS 121167</name>
    <dbReference type="NCBI Taxonomy" id="1176127"/>
    <lineage>
        <taxon>Eukaryota</taxon>
        <taxon>Fungi</taxon>
        <taxon>Dikarya</taxon>
        <taxon>Ascomycota</taxon>
        <taxon>Pezizomycotina</taxon>
        <taxon>Dothideomycetes</taxon>
        <taxon>Dothideomycetes incertae sedis</taxon>
        <taxon>Botryosphaeriales</taxon>
        <taxon>Aplosporellaceae</taxon>
        <taxon>Aplosporella</taxon>
    </lineage>
</organism>
<dbReference type="InterPro" id="IPR011011">
    <property type="entry name" value="Znf_FYVE_PHD"/>
</dbReference>
<dbReference type="PROSITE" id="PS51011">
    <property type="entry name" value="ARID"/>
    <property type="match status" value="1"/>
</dbReference>
<dbReference type="InterPro" id="IPR013637">
    <property type="entry name" value="Lys_sp_deMease-like_dom"/>
</dbReference>
<dbReference type="PANTHER" id="PTHR10694">
    <property type="entry name" value="LYSINE-SPECIFIC DEMETHYLASE"/>
    <property type="match status" value="1"/>
</dbReference>
<evidence type="ECO:0000259" key="13">
    <source>
        <dbReference type="PROSITE" id="PS51184"/>
    </source>
</evidence>
<evidence type="ECO:0000256" key="4">
    <source>
        <dbReference type="ARBA" id="ARBA00022771"/>
    </source>
</evidence>
<dbReference type="InterPro" id="IPR001606">
    <property type="entry name" value="ARID_dom"/>
</dbReference>
<dbReference type="Pfam" id="PF02928">
    <property type="entry name" value="zf-C5HC2"/>
    <property type="match status" value="1"/>
</dbReference>
<dbReference type="CDD" id="cd16100">
    <property type="entry name" value="ARID"/>
    <property type="match status" value="1"/>
</dbReference>
<name>A0A6A6BA44_9PEZI</name>
<evidence type="ECO:0000256" key="8">
    <source>
        <dbReference type="PROSITE-ProRule" id="PRU00146"/>
    </source>
</evidence>
<dbReference type="SMART" id="SM00501">
    <property type="entry name" value="BRIGHT"/>
    <property type="match status" value="1"/>
</dbReference>
<dbReference type="SUPFAM" id="SSF57903">
    <property type="entry name" value="FYVE/PHD zinc finger"/>
    <property type="match status" value="2"/>
</dbReference>
<feature type="region of interest" description="Disordered" evidence="9">
    <location>
        <begin position="317"/>
        <end position="448"/>
    </location>
</feature>
<dbReference type="InterPro" id="IPR004198">
    <property type="entry name" value="Znf_C5HC2"/>
</dbReference>
<evidence type="ECO:0000256" key="9">
    <source>
        <dbReference type="SAM" id="MobiDB-lite"/>
    </source>
</evidence>
<dbReference type="GO" id="GO:0008270">
    <property type="term" value="F:zinc ion binding"/>
    <property type="evidence" value="ECO:0007669"/>
    <property type="project" value="UniProtKB-KW"/>
</dbReference>
<dbReference type="OrthoDB" id="1678912at2759"/>
<dbReference type="Pfam" id="PF02373">
    <property type="entry name" value="JmjC"/>
    <property type="match status" value="1"/>
</dbReference>